<dbReference type="Gene3D" id="3.30.700.10">
    <property type="entry name" value="Glycoprotein, Type 4 Pilin"/>
    <property type="match status" value="1"/>
</dbReference>
<dbReference type="GeneID" id="78296708"/>
<evidence type="ECO:0000313" key="2">
    <source>
        <dbReference type="Proteomes" id="UP000245959"/>
    </source>
</evidence>
<dbReference type="EMBL" id="QEKH01000033">
    <property type="protein sequence ID" value="PVY36698.1"/>
    <property type="molecule type" value="Genomic_DNA"/>
</dbReference>
<dbReference type="NCBIfam" id="TIGR02532">
    <property type="entry name" value="IV_pilin_GFxxxE"/>
    <property type="match status" value="1"/>
</dbReference>
<dbReference type="PANTHER" id="PTHR30093">
    <property type="entry name" value="GENERAL SECRETION PATHWAY PROTEIN G"/>
    <property type="match status" value="1"/>
</dbReference>
<dbReference type="Proteomes" id="UP000245959">
    <property type="component" value="Unassembled WGS sequence"/>
</dbReference>
<sequence length="263" mass="28704">MLNKTGDQMKRKWIKFTLIELLVVIAIIAILAAMLMPSLNKARAAAKTSQCLNNLKQCTLGIQLYAGDHRGYAFIQWSSSQDKWPQWYGGVIANLGGKYIKQQQMTCPSAHFGKGSPYTIESLVADKHTGYGIHGSMGRAADTRDAADNPMPGIIRYANGKWTVRESGAPTYAGDNVFVLLARLPGPSNLVLLADTSGARGKKDNNAGAIFAQGDSDYNIFTRHNGRANTARFDGSVRGMSGGELTSGKLFYYDQAFIKHDFK</sequence>
<dbReference type="InterPro" id="IPR045584">
    <property type="entry name" value="Pilin-like"/>
</dbReference>
<organism evidence="1 2">
    <name type="scientific">Victivallis vadensis</name>
    <dbReference type="NCBI Taxonomy" id="172901"/>
    <lineage>
        <taxon>Bacteria</taxon>
        <taxon>Pseudomonadati</taxon>
        <taxon>Lentisphaerota</taxon>
        <taxon>Lentisphaeria</taxon>
        <taxon>Victivallales</taxon>
        <taxon>Victivallaceae</taxon>
        <taxon>Victivallis</taxon>
    </lineage>
</organism>
<dbReference type="PANTHER" id="PTHR30093:SF2">
    <property type="entry name" value="TYPE II SECRETION SYSTEM PROTEIN H"/>
    <property type="match status" value="1"/>
</dbReference>
<accession>A0A2U1AJV5</accession>
<keyword evidence="2" id="KW-1185">Reference proteome</keyword>
<proteinExistence type="predicted"/>
<comment type="caution">
    <text evidence="1">The sequence shown here is derived from an EMBL/GenBank/DDBJ whole genome shotgun (WGS) entry which is preliminary data.</text>
</comment>
<protein>
    <submittedName>
        <fullName evidence="1">Prepilin-type N-terminal cleavage/methylation domain-containing protein/prepilin-type processing-associated H-X9-DG protein</fullName>
    </submittedName>
</protein>
<dbReference type="RefSeq" id="WP_116885433.1">
    <property type="nucleotide sequence ID" value="NZ_CABMMC010000269.1"/>
</dbReference>
<dbReference type="SUPFAM" id="SSF54523">
    <property type="entry name" value="Pili subunits"/>
    <property type="match status" value="1"/>
</dbReference>
<name>A0A2U1AJV5_9BACT</name>
<gene>
    <name evidence="1" type="ORF">C8D82_13324</name>
</gene>
<dbReference type="InterPro" id="IPR012902">
    <property type="entry name" value="N_methyl_site"/>
</dbReference>
<dbReference type="AlphaFoldDB" id="A0A2U1AJV5"/>
<evidence type="ECO:0000313" key="1">
    <source>
        <dbReference type="EMBL" id="PVY36698.1"/>
    </source>
</evidence>
<reference evidence="1 2" key="1">
    <citation type="submission" date="2018-04" db="EMBL/GenBank/DDBJ databases">
        <title>Genomic Encyclopedia of Type Strains, Phase IV (KMG-IV): sequencing the most valuable type-strain genomes for metagenomic binning, comparative biology and taxonomic classification.</title>
        <authorList>
            <person name="Goeker M."/>
        </authorList>
    </citation>
    <scope>NUCLEOTIDE SEQUENCE [LARGE SCALE GENOMIC DNA]</scope>
    <source>
        <strain evidence="1 2">DSM 14823</strain>
    </source>
</reference>